<protein>
    <submittedName>
        <fullName evidence="2">Uncharacterized protein</fullName>
    </submittedName>
</protein>
<accession>S9U9Q6</accession>
<evidence type="ECO:0000313" key="3">
    <source>
        <dbReference type="Proteomes" id="UP000015354"/>
    </source>
</evidence>
<evidence type="ECO:0000256" key="1">
    <source>
        <dbReference type="SAM" id="MobiDB-lite"/>
    </source>
</evidence>
<feature type="compositionally biased region" description="Low complexity" evidence="1">
    <location>
        <begin position="235"/>
        <end position="249"/>
    </location>
</feature>
<gene>
    <name evidence="2" type="ORF">STCU_06600</name>
</gene>
<proteinExistence type="predicted"/>
<dbReference type="EMBL" id="ATMH01006600">
    <property type="protein sequence ID" value="EPY25643.1"/>
    <property type="molecule type" value="Genomic_DNA"/>
</dbReference>
<feature type="region of interest" description="Disordered" evidence="1">
    <location>
        <begin position="269"/>
        <end position="290"/>
    </location>
</feature>
<sequence>MARLRGNLRQLQASLSPSVYRRYFAVIDSGDLLLREVHHFLWEFVEPEHPAMELPALQLRIPHVGTVMKRPPAKSEAAAVAPTDFEDTDVCSVILAAVERCVDADFHDSRPISPRRMYLTLLTMLTLSGVLYTADLVAQLMDIVKYSPLDRSRDVDAQRLLRYALRGSSATEDEAYRQLWRRVERTVDARVVGRYIASRDPWTTLHICYDDKFMFRSYPPPQLVAARSAAEKDAAAPPHAAAPSAAKKSTLNAEGVDTELLLTMQPEEPAPAAAAAPAAERQTELRTPEGLQLRWKDVQKLIERTGVLRDGPGGAAAPHAMEVFTGQAVFLRTVATGHRYSHPADALATQAVGEGTAADQPGGSASTFAEGMHLSVWQQLFTNTRDLHHELEKYIADHEGAEPQFECWEGLLVTLRCILNFAASQVQQGSSSAAESLFQEAAALRLQLVEQSLTRFGGRMRILWLQEA</sequence>
<feature type="compositionally biased region" description="Low complexity" evidence="1">
    <location>
        <begin position="269"/>
        <end position="280"/>
    </location>
</feature>
<reference evidence="2 3" key="1">
    <citation type="journal article" date="2013" name="PLoS ONE">
        <title>Predicting the Proteins of Angomonas deanei, Strigomonas culicis and Their Respective Endosymbionts Reveals New Aspects of the Trypanosomatidae Family.</title>
        <authorList>
            <person name="Motta M.C."/>
            <person name="Martins A.C."/>
            <person name="de Souza S.S."/>
            <person name="Catta-Preta C.M."/>
            <person name="Silva R."/>
            <person name="Klein C.C."/>
            <person name="de Almeida L.G."/>
            <person name="de Lima Cunha O."/>
            <person name="Ciapina L.P."/>
            <person name="Brocchi M."/>
            <person name="Colabardini A.C."/>
            <person name="de Araujo Lima B."/>
            <person name="Machado C.R."/>
            <person name="de Almeida Soares C.M."/>
            <person name="Probst C.M."/>
            <person name="de Menezes C.B."/>
            <person name="Thompson C.E."/>
            <person name="Bartholomeu D.C."/>
            <person name="Gradia D.F."/>
            <person name="Pavoni D.P."/>
            <person name="Grisard E.C."/>
            <person name="Fantinatti-Garboggini F."/>
            <person name="Marchini F.K."/>
            <person name="Rodrigues-Luiz G.F."/>
            <person name="Wagner G."/>
            <person name="Goldman G.H."/>
            <person name="Fietto J.L."/>
            <person name="Elias M.C."/>
            <person name="Goldman M.H."/>
            <person name="Sagot M.F."/>
            <person name="Pereira M."/>
            <person name="Stoco P.H."/>
            <person name="de Mendonca-Neto R.P."/>
            <person name="Teixeira S.M."/>
            <person name="Maciel T.E."/>
            <person name="de Oliveira Mendes T.A."/>
            <person name="Urmenyi T.P."/>
            <person name="de Souza W."/>
            <person name="Schenkman S."/>
            <person name="de Vasconcelos A.T."/>
        </authorList>
    </citation>
    <scope>NUCLEOTIDE SEQUENCE [LARGE SCALE GENOMIC DNA]</scope>
</reference>
<dbReference type="OrthoDB" id="185373at2759"/>
<keyword evidence="3" id="KW-1185">Reference proteome</keyword>
<organism evidence="2 3">
    <name type="scientific">Strigomonas culicis</name>
    <dbReference type="NCBI Taxonomy" id="28005"/>
    <lineage>
        <taxon>Eukaryota</taxon>
        <taxon>Discoba</taxon>
        <taxon>Euglenozoa</taxon>
        <taxon>Kinetoplastea</taxon>
        <taxon>Metakinetoplastina</taxon>
        <taxon>Trypanosomatida</taxon>
        <taxon>Trypanosomatidae</taxon>
        <taxon>Strigomonadinae</taxon>
        <taxon>Strigomonas</taxon>
    </lineage>
</organism>
<dbReference type="Proteomes" id="UP000015354">
    <property type="component" value="Unassembled WGS sequence"/>
</dbReference>
<name>S9U9Q6_9TRYP</name>
<comment type="caution">
    <text evidence="2">The sequence shown here is derived from an EMBL/GenBank/DDBJ whole genome shotgun (WGS) entry which is preliminary data.</text>
</comment>
<evidence type="ECO:0000313" key="2">
    <source>
        <dbReference type="EMBL" id="EPY25643.1"/>
    </source>
</evidence>
<feature type="region of interest" description="Disordered" evidence="1">
    <location>
        <begin position="229"/>
        <end position="250"/>
    </location>
</feature>
<dbReference type="AlphaFoldDB" id="S9U9Q6"/>